<comment type="catalytic activity">
    <reaction evidence="6">
        <text>a sn-glycero-3-phosphodiester + H2O = an alcohol + sn-glycerol 3-phosphate + H(+)</text>
        <dbReference type="Rhea" id="RHEA:12969"/>
        <dbReference type="ChEBI" id="CHEBI:15377"/>
        <dbReference type="ChEBI" id="CHEBI:15378"/>
        <dbReference type="ChEBI" id="CHEBI:30879"/>
        <dbReference type="ChEBI" id="CHEBI:57597"/>
        <dbReference type="ChEBI" id="CHEBI:83408"/>
        <dbReference type="EC" id="3.1.4.46"/>
    </reaction>
</comment>
<dbReference type="GO" id="GO:0006071">
    <property type="term" value="P:glycerol metabolic process"/>
    <property type="evidence" value="ECO:0007669"/>
    <property type="project" value="UniProtKB-KW"/>
</dbReference>
<dbReference type="SUPFAM" id="SSF51695">
    <property type="entry name" value="PLC-like phosphodiesterases"/>
    <property type="match status" value="1"/>
</dbReference>
<dbReference type="Proteomes" id="UP000541109">
    <property type="component" value="Unassembled WGS sequence"/>
</dbReference>
<comment type="caution">
    <text evidence="9">The sequence shown here is derived from an EMBL/GenBank/DDBJ whole genome shotgun (WGS) entry which is preliminary data.</text>
</comment>
<gene>
    <name evidence="9" type="primary">glpQ</name>
    <name evidence="9" type="ORF">H2509_11630</name>
</gene>
<evidence type="ECO:0000256" key="7">
    <source>
        <dbReference type="SAM" id="SignalP"/>
    </source>
</evidence>
<accession>A0A839AF66</accession>
<proteinExistence type="inferred from homology"/>
<feature type="domain" description="GP-PDE" evidence="8">
    <location>
        <begin position="35"/>
        <end position="343"/>
    </location>
</feature>
<dbReference type="PANTHER" id="PTHR43620:SF7">
    <property type="entry name" value="GLYCEROPHOSPHODIESTER PHOSPHODIESTERASE GDPD5-RELATED"/>
    <property type="match status" value="1"/>
</dbReference>
<dbReference type="EC" id="3.1.4.46" evidence="2"/>
<evidence type="ECO:0000256" key="1">
    <source>
        <dbReference type="ARBA" id="ARBA00007277"/>
    </source>
</evidence>
<dbReference type="GO" id="GO:0006629">
    <property type="term" value="P:lipid metabolic process"/>
    <property type="evidence" value="ECO:0007669"/>
    <property type="project" value="InterPro"/>
</dbReference>
<dbReference type="FunFam" id="3.20.20.190:FF:000009">
    <property type="entry name" value="Glycerophosphodiester phosphodiesterase, periplasmic"/>
    <property type="match status" value="1"/>
</dbReference>
<keyword evidence="5 9" id="KW-0378">Hydrolase</keyword>
<evidence type="ECO:0000256" key="4">
    <source>
        <dbReference type="ARBA" id="ARBA00022798"/>
    </source>
</evidence>
<comment type="similarity">
    <text evidence="1">Belongs to the glycerophosphoryl diester phosphodiesterase family.</text>
</comment>
<sequence length="348" mass="38239">MSRFLPSRFSAALGLALASSLYAGGASWAEGEKAPVVIAHRGAPAYLPEHTIAGKAMAYAQGADYLEQDIVLTRDGVPIVLHDITLDAVTDVAQVFPDRAREDGRFYAIDFDLAEIKLLRVQEREKNGKPAFGGRFPRGGATVFRIPTLQEELDLVAGLNVATGRVVGIYPEIKDPAFHRAEGQDISRIVLKALADNGYEDKDDPFYLQSFDWNEIKRIREELGFRGKLVQLMGENRWNIAPDVDFDALKTPEGLAEIARVADGIGPWVGQLVDDKDGNGTPEPSALAEAAKLKGLLVHAYTFRADQLPEWAGDFDSLMELGTVELKLDGVFTDQPDLAVRFFLGERR</sequence>
<dbReference type="AlphaFoldDB" id="A0A839AF66"/>
<dbReference type="EMBL" id="JACFXV010000053">
    <property type="protein sequence ID" value="MBA5777775.1"/>
    <property type="molecule type" value="Genomic_DNA"/>
</dbReference>
<dbReference type="Pfam" id="PF03009">
    <property type="entry name" value="GDPD"/>
    <property type="match status" value="1"/>
</dbReference>
<evidence type="ECO:0000259" key="8">
    <source>
        <dbReference type="PROSITE" id="PS51704"/>
    </source>
</evidence>
<evidence type="ECO:0000256" key="5">
    <source>
        <dbReference type="ARBA" id="ARBA00022801"/>
    </source>
</evidence>
<dbReference type="NCBIfam" id="NF008354">
    <property type="entry name" value="PRK11143.1"/>
    <property type="match status" value="1"/>
</dbReference>
<protein>
    <recommendedName>
        <fullName evidence="2">glycerophosphodiester phosphodiesterase</fullName>
        <ecNumber evidence="2">3.1.4.46</ecNumber>
    </recommendedName>
</protein>
<keyword evidence="10" id="KW-1185">Reference proteome</keyword>
<dbReference type="InterPro" id="IPR030395">
    <property type="entry name" value="GP_PDE_dom"/>
</dbReference>
<feature type="chain" id="PRO_5032787069" description="glycerophosphodiester phosphodiesterase" evidence="7">
    <location>
        <begin position="26"/>
        <end position="348"/>
    </location>
</feature>
<evidence type="ECO:0000256" key="6">
    <source>
        <dbReference type="ARBA" id="ARBA00047512"/>
    </source>
</evidence>
<dbReference type="GO" id="GO:0008889">
    <property type="term" value="F:glycerophosphodiester phosphodiesterase activity"/>
    <property type="evidence" value="ECO:0007669"/>
    <property type="project" value="UniProtKB-EC"/>
</dbReference>
<dbReference type="InterPro" id="IPR017946">
    <property type="entry name" value="PLC-like_Pdiesterase_TIM-brl"/>
</dbReference>
<dbReference type="PROSITE" id="PS51704">
    <property type="entry name" value="GP_PDE"/>
    <property type="match status" value="1"/>
</dbReference>
<organism evidence="9 10">
    <name type="scientific">Stappia albiluteola</name>
    <dbReference type="NCBI Taxonomy" id="2758565"/>
    <lineage>
        <taxon>Bacteria</taxon>
        <taxon>Pseudomonadati</taxon>
        <taxon>Pseudomonadota</taxon>
        <taxon>Alphaproteobacteria</taxon>
        <taxon>Hyphomicrobiales</taxon>
        <taxon>Stappiaceae</taxon>
        <taxon>Stappia</taxon>
    </lineage>
</organism>
<keyword evidence="4" id="KW-0319">Glycerol metabolism</keyword>
<keyword evidence="3 7" id="KW-0732">Signal</keyword>
<evidence type="ECO:0000313" key="10">
    <source>
        <dbReference type="Proteomes" id="UP000541109"/>
    </source>
</evidence>
<dbReference type="Gene3D" id="3.20.20.190">
    <property type="entry name" value="Phosphatidylinositol (PI) phosphodiesterase"/>
    <property type="match status" value="1"/>
</dbReference>
<evidence type="ECO:0000256" key="2">
    <source>
        <dbReference type="ARBA" id="ARBA00012247"/>
    </source>
</evidence>
<dbReference type="GO" id="GO:0042597">
    <property type="term" value="C:periplasmic space"/>
    <property type="evidence" value="ECO:0007669"/>
    <property type="project" value="TreeGrafter"/>
</dbReference>
<dbReference type="RefSeq" id="WP_182165443.1">
    <property type="nucleotide sequence ID" value="NZ_JACFXV010000053.1"/>
</dbReference>
<reference evidence="9 10" key="1">
    <citation type="submission" date="2020-07" db="EMBL/GenBank/DDBJ databases">
        <title>Stappia sp., F7233, whole genome shotgun sequencing project.</title>
        <authorList>
            <person name="Jiang S."/>
            <person name="Liu Z.W."/>
            <person name="Du Z.J."/>
        </authorList>
    </citation>
    <scope>NUCLEOTIDE SEQUENCE [LARGE SCALE GENOMIC DNA]</scope>
    <source>
        <strain evidence="9 10">F7233</strain>
    </source>
</reference>
<dbReference type="PANTHER" id="PTHR43620">
    <property type="entry name" value="GLYCEROPHOSPHORYL DIESTER PHOSPHODIESTERASE"/>
    <property type="match status" value="1"/>
</dbReference>
<name>A0A839AF66_9HYPH</name>
<feature type="signal peptide" evidence="7">
    <location>
        <begin position="1"/>
        <end position="25"/>
    </location>
</feature>
<evidence type="ECO:0000256" key="3">
    <source>
        <dbReference type="ARBA" id="ARBA00022729"/>
    </source>
</evidence>
<evidence type="ECO:0000313" key="9">
    <source>
        <dbReference type="EMBL" id="MBA5777775.1"/>
    </source>
</evidence>